<gene>
    <name evidence="1" type="ORF">PCON_10523</name>
</gene>
<reference evidence="1 2" key="1">
    <citation type="journal article" date="2013" name="PLoS Genet.">
        <title>The genome and development-dependent transcriptomes of Pyronema confluens: a window into fungal evolution.</title>
        <authorList>
            <person name="Traeger S."/>
            <person name="Altegoer F."/>
            <person name="Freitag M."/>
            <person name="Gabaldon T."/>
            <person name="Kempken F."/>
            <person name="Kumar A."/>
            <person name="Marcet-Houben M."/>
            <person name="Poggeler S."/>
            <person name="Stajich J.E."/>
            <person name="Nowrousian M."/>
        </authorList>
    </citation>
    <scope>NUCLEOTIDE SEQUENCE [LARGE SCALE GENOMIC DNA]</scope>
    <source>
        <strain evidence="2">CBS 100304</strain>
        <tissue evidence="1">Vegetative mycelium</tissue>
    </source>
</reference>
<keyword evidence="2" id="KW-1185">Reference proteome</keyword>
<protein>
    <submittedName>
        <fullName evidence="1">Uncharacterized protein</fullName>
    </submittedName>
</protein>
<evidence type="ECO:0000313" key="1">
    <source>
        <dbReference type="EMBL" id="CCX10929.1"/>
    </source>
</evidence>
<proteinExistence type="predicted"/>
<dbReference type="EMBL" id="HF935578">
    <property type="protein sequence ID" value="CCX10929.1"/>
    <property type="molecule type" value="Genomic_DNA"/>
</dbReference>
<sequence length="178" mass="19393">MQTVQCVKRTPITWRPSSPDTLTRHFISDNSALRRRLMVFAMALFTASIDSDSLYRSSVPPESPTSHTRLEIPDSPIVPVLSAPIGSLHPSPCAQTFFRRPSRHRVTERRDHFPWGPELLSGAFGVLVHMPAATSASTKGNPRNVIIRTLAIFSPVISAPAGHLKASAGCACARRGDS</sequence>
<dbReference type="AlphaFoldDB" id="U4LGQ9"/>
<dbReference type="Proteomes" id="UP000018144">
    <property type="component" value="Unassembled WGS sequence"/>
</dbReference>
<accession>U4LGQ9</accession>
<organism evidence="1 2">
    <name type="scientific">Pyronema omphalodes (strain CBS 100304)</name>
    <name type="common">Pyronema confluens</name>
    <dbReference type="NCBI Taxonomy" id="1076935"/>
    <lineage>
        <taxon>Eukaryota</taxon>
        <taxon>Fungi</taxon>
        <taxon>Dikarya</taxon>
        <taxon>Ascomycota</taxon>
        <taxon>Pezizomycotina</taxon>
        <taxon>Pezizomycetes</taxon>
        <taxon>Pezizales</taxon>
        <taxon>Pyronemataceae</taxon>
        <taxon>Pyronema</taxon>
    </lineage>
</organism>
<evidence type="ECO:0000313" key="2">
    <source>
        <dbReference type="Proteomes" id="UP000018144"/>
    </source>
</evidence>
<name>U4LGQ9_PYROM</name>